<keyword evidence="2" id="KW-0963">Cytoplasm</keyword>
<reference evidence="7 8" key="1">
    <citation type="journal article" date="2024" name="Science">
        <title>Giant polyketide synthase enzymes in the biosynthesis of giant marine polyether toxins.</title>
        <authorList>
            <person name="Fallon T.R."/>
            <person name="Shende V.V."/>
            <person name="Wierzbicki I.H."/>
            <person name="Pendleton A.L."/>
            <person name="Watervoot N.F."/>
            <person name="Auber R.P."/>
            <person name="Gonzalez D.J."/>
            <person name="Wisecaver J.H."/>
            <person name="Moore B.S."/>
        </authorList>
    </citation>
    <scope>NUCLEOTIDE SEQUENCE [LARGE SCALE GENOMIC DNA]</scope>
    <source>
        <strain evidence="7 8">12B1</strain>
    </source>
</reference>
<evidence type="ECO:0000256" key="5">
    <source>
        <dbReference type="ARBA" id="ARBA00023273"/>
    </source>
</evidence>
<comment type="caution">
    <text evidence="7">The sequence shown here is derived from an EMBL/GenBank/DDBJ whole genome shotgun (WGS) entry which is preliminary data.</text>
</comment>
<dbReference type="Proteomes" id="UP001515480">
    <property type="component" value="Unassembled WGS sequence"/>
</dbReference>
<dbReference type="Pfam" id="PF04712">
    <property type="entry name" value="Radial_spoke"/>
    <property type="match status" value="2"/>
</dbReference>
<accession>A0AB34IAS8</accession>
<evidence type="ECO:0000256" key="2">
    <source>
        <dbReference type="ARBA" id="ARBA00022490"/>
    </source>
</evidence>
<evidence type="ECO:0000256" key="6">
    <source>
        <dbReference type="SAM" id="MobiDB-lite"/>
    </source>
</evidence>
<feature type="region of interest" description="Disordered" evidence="6">
    <location>
        <begin position="311"/>
        <end position="337"/>
    </location>
</feature>
<keyword evidence="4" id="KW-0206">Cytoskeleton</keyword>
<proteinExistence type="predicted"/>
<keyword evidence="8" id="KW-1185">Reference proteome</keyword>
<dbReference type="GO" id="GO:0060294">
    <property type="term" value="P:cilium movement involved in cell motility"/>
    <property type="evidence" value="ECO:0007669"/>
    <property type="project" value="InterPro"/>
</dbReference>
<gene>
    <name evidence="7" type="ORF">AB1Y20_016695</name>
</gene>
<name>A0AB34IAS8_PRYPA</name>
<evidence type="ECO:0000313" key="7">
    <source>
        <dbReference type="EMBL" id="KAL1495835.1"/>
    </source>
</evidence>
<evidence type="ECO:0000256" key="1">
    <source>
        <dbReference type="ARBA" id="ARBA00004430"/>
    </source>
</evidence>
<evidence type="ECO:0000256" key="4">
    <source>
        <dbReference type="ARBA" id="ARBA00023212"/>
    </source>
</evidence>
<dbReference type="GO" id="GO:0035082">
    <property type="term" value="P:axoneme assembly"/>
    <property type="evidence" value="ECO:0007669"/>
    <property type="project" value="TreeGrafter"/>
</dbReference>
<dbReference type="InterPro" id="IPR006802">
    <property type="entry name" value="Radial_spoke"/>
</dbReference>
<dbReference type="PANTHER" id="PTHR13159:SF0">
    <property type="entry name" value="RADIAL SPOKE HEAD 6 HOMOLOG A"/>
    <property type="match status" value="1"/>
</dbReference>
<comment type="subcellular location">
    <subcellularLocation>
        <location evidence="1">Cytoplasm</location>
        <location evidence="1">Cytoskeleton</location>
        <location evidence="1">Cilium axoneme</location>
    </subcellularLocation>
</comment>
<protein>
    <recommendedName>
        <fullName evidence="9">Radial spokehead-like protein</fullName>
    </recommendedName>
</protein>
<evidence type="ECO:0000313" key="8">
    <source>
        <dbReference type="Proteomes" id="UP001515480"/>
    </source>
</evidence>
<dbReference type="PANTHER" id="PTHR13159">
    <property type="entry name" value="RADIAL SPOKEHEAD-RELATED"/>
    <property type="match status" value="1"/>
</dbReference>
<evidence type="ECO:0000256" key="3">
    <source>
        <dbReference type="ARBA" id="ARBA00023069"/>
    </source>
</evidence>
<keyword evidence="5" id="KW-0966">Cell projection</keyword>
<dbReference type="GO" id="GO:0001534">
    <property type="term" value="C:radial spoke"/>
    <property type="evidence" value="ECO:0007669"/>
    <property type="project" value="InterPro"/>
</dbReference>
<evidence type="ECO:0008006" key="9">
    <source>
        <dbReference type="Google" id="ProtNLM"/>
    </source>
</evidence>
<sequence length="454" mass="49443">MDMLAAKALLHETDKHGVSVYSHLTEVLAALLENDKIDALSSFETISLQVKEKHFRPEAVAPAPTPSVDLLDEERSWHDGTNELLRGGPPAETEDAGDVSIPNLIEEADFLSVAGVGLSKEEAYRVYVSLHKLQKLKELESIRFFGKILGTQAHYYIAEASYPPAADDEEPLPEGTVPTEEKGVGCNSYAYFATNDPAGTWTELPVVTPDQLVAAARIRKFFTGDMAAPVRAYPPFPGTEKEYLRAQIARICAATVLCAKGKYMIEEESDPPKVVDFEPEEDEAPPPLTAAAMLEPSSWLRYNMGILNIGRCTHPPTEEEEEEEPKKDEPPLQPLTPPLTPIAADEWSLQVFKHMGAGVCAAVARSLRWPGAYSATNVKENKSFNIYIGYGQAALSQQFTVQPPPAVQSEPDDVIEQMDMPLDEENAPVIAAAKAALAETVAAEAEAAAEADDE</sequence>
<dbReference type="AlphaFoldDB" id="A0AB34IAS8"/>
<dbReference type="EMBL" id="JBGBPQ010000031">
    <property type="protein sequence ID" value="KAL1495835.1"/>
    <property type="molecule type" value="Genomic_DNA"/>
</dbReference>
<keyword evidence="3" id="KW-0969">Cilium</keyword>
<organism evidence="7 8">
    <name type="scientific">Prymnesium parvum</name>
    <name type="common">Toxic golden alga</name>
    <dbReference type="NCBI Taxonomy" id="97485"/>
    <lineage>
        <taxon>Eukaryota</taxon>
        <taxon>Haptista</taxon>
        <taxon>Haptophyta</taxon>
        <taxon>Prymnesiophyceae</taxon>
        <taxon>Prymnesiales</taxon>
        <taxon>Prymnesiaceae</taxon>
        <taxon>Prymnesium</taxon>
    </lineage>
</organism>